<gene>
    <name evidence="1" type="ORF">OKA104_LOCUS54258</name>
</gene>
<protein>
    <submittedName>
        <fullName evidence="1">Uncharacterized protein</fullName>
    </submittedName>
</protein>
<evidence type="ECO:0000313" key="1">
    <source>
        <dbReference type="EMBL" id="CAF4452848.1"/>
    </source>
</evidence>
<proteinExistence type="predicted"/>
<organism evidence="1 2">
    <name type="scientific">Adineta steineri</name>
    <dbReference type="NCBI Taxonomy" id="433720"/>
    <lineage>
        <taxon>Eukaryota</taxon>
        <taxon>Metazoa</taxon>
        <taxon>Spiralia</taxon>
        <taxon>Gnathifera</taxon>
        <taxon>Rotifera</taxon>
        <taxon>Eurotatoria</taxon>
        <taxon>Bdelloidea</taxon>
        <taxon>Adinetida</taxon>
        <taxon>Adinetidae</taxon>
        <taxon>Adineta</taxon>
    </lineage>
</organism>
<reference evidence="1" key="1">
    <citation type="submission" date="2021-02" db="EMBL/GenBank/DDBJ databases">
        <authorList>
            <person name="Nowell W R."/>
        </authorList>
    </citation>
    <scope>NUCLEOTIDE SEQUENCE</scope>
</reference>
<sequence length="102" mass="11698">DRSVTTPDHFFSYLSNVNNNLKEIVEQAQSLLSISSYSHEIYQLLHNYPCSIVVLSLMYTITSNTFTTEQIKSFVAHKKDAFHYSNQLLNCIAQIQNIFSSC</sequence>
<comment type="caution">
    <text evidence="1">The sequence shown here is derived from an EMBL/GenBank/DDBJ whole genome shotgun (WGS) entry which is preliminary data.</text>
</comment>
<feature type="non-terminal residue" evidence="1">
    <location>
        <position position="1"/>
    </location>
</feature>
<name>A0A820S5D2_9BILA</name>
<evidence type="ECO:0000313" key="2">
    <source>
        <dbReference type="Proteomes" id="UP000663881"/>
    </source>
</evidence>
<accession>A0A820S5D2</accession>
<dbReference type="Proteomes" id="UP000663881">
    <property type="component" value="Unassembled WGS sequence"/>
</dbReference>
<dbReference type="EMBL" id="CAJOAY010035708">
    <property type="protein sequence ID" value="CAF4452848.1"/>
    <property type="molecule type" value="Genomic_DNA"/>
</dbReference>
<dbReference type="AlphaFoldDB" id="A0A820S5D2"/>